<keyword evidence="6 7" id="KW-0472">Membrane</keyword>
<dbReference type="InterPro" id="IPR036259">
    <property type="entry name" value="MFS_trans_sf"/>
</dbReference>
<evidence type="ECO:0000256" key="5">
    <source>
        <dbReference type="ARBA" id="ARBA00022989"/>
    </source>
</evidence>
<feature type="domain" description="Major facilitator superfamily (MFS) profile" evidence="8">
    <location>
        <begin position="7"/>
        <end position="459"/>
    </location>
</feature>
<gene>
    <name evidence="9" type="ordered locus">Namu_2996</name>
</gene>
<feature type="transmembrane region" description="Helical" evidence="7">
    <location>
        <begin position="194"/>
        <end position="214"/>
    </location>
</feature>
<dbReference type="GO" id="GO:0005886">
    <property type="term" value="C:plasma membrane"/>
    <property type="evidence" value="ECO:0007669"/>
    <property type="project" value="UniProtKB-SubCell"/>
</dbReference>
<dbReference type="FunCoup" id="C8XAT0">
    <property type="interactions" value="43"/>
</dbReference>
<dbReference type="RefSeq" id="WP_015748206.1">
    <property type="nucleotide sequence ID" value="NC_013235.1"/>
</dbReference>
<keyword evidence="10" id="KW-1185">Reference proteome</keyword>
<evidence type="ECO:0000256" key="2">
    <source>
        <dbReference type="ARBA" id="ARBA00022448"/>
    </source>
</evidence>
<dbReference type="KEGG" id="nml:Namu_2996"/>
<dbReference type="PROSITE" id="PS50850">
    <property type="entry name" value="MFS"/>
    <property type="match status" value="1"/>
</dbReference>
<dbReference type="PROSITE" id="PS00216">
    <property type="entry name" value="SUGAR_TRANSPORT_1"/>
    <property type="match status" value="1"/>
</dbReference>
<feature type="transmembrane region" description="Helical" evidence="7">
    <location>
        <begin position="220"/>
        <end position="243"/>
    </location>
</feature>
<feature type="transmembrane region" description="Helical" evidence="7">
    <location>
        <begin position="44"/>
        <end position="61"/>
    </location>
</feature>
<dbReference type="InterPro" id="IPR011701">
    <property type="entry name" value="MFS"/>
</dbReference>
<dbReference type="InParanoid" id="C8XAT0"/>
<dbReference type="AlphaFoldDB" id="C8XAT0"/>
<dbReference type="Proteomes" id="UP000002218">
    <property type="component" value="Chromosome"/>
</dbReference>
<evidence type="ECO:0000256" key="7">
    <source>
        <dbReference type="SAM" id="Phobius"/>
    </source>
</evidence>
<keyword evidence="4 7" id="KW-0812">Transmembrane</keyword>
<feature type="transmembrane region" description="Helical" evidence="7">
    <location>
        <begin position="436"/>
        <end position="455"/>
    </location>
</feature>
<keyword evidence="3" id="KW-1003">Cell membrane</keyword>
<feature type="transmembrane region" description="Helical" evidence="7">
    <location>
        <begin position="73"/>
        <end position="94"/>
    </location>
</feature>
<evidence type="ECO:0000256" key="4">
    <source>
        <dbReference type="ARBA" id="ARBA00022692"/>
    </source>
</evidence>
<dbReference type="InterPro" id="IPR004638">
    <property type="entry name" value="EmrB-like"/>
</dbReference>
<proteinExistence type="predicted"/>
<feature type="transmembrane region" description="Helical" evidence="7">
    <location>
        <begin position="106"/>
        <end position="124"/>
    </location>
</feature>
<dbReference type="eggNOG" id="COG0477">
    <property type="taxonomic scope" value="Bacteria"/>
</dbReference>
<keyword evidence="5 7" id="KW-1133">Transmembrane helix</keyword>
<evidence type="ECO:0000256" key="6">
    <source>
        <dbReference type="ARBA" id="ARBA00023136"/>
    </source>
</evidence>
<feature type="transmembrane region" description="Helical" evidence="7">
    <location>
        <begin position="264"/>
        <end position="286"/>
    </location>
</feature>
<evidence type="ECO:0000259" key="8">
    <source>
        <dbReference type="PROSITE" id="PS50850"/>
    </source>
</evidence>
<dbReference type="HOGENOM" id="CLU_000960_28_2_11"/>
<feature type="transmembrane region" description="Helical" evidence="7">
    <location>
        <begin position="160"/>
        <end position="182"/>
    </location>
</feature>
<dbReference type="CDD" id="cd17321">
    <property type="entry name" value="MFS_MMR_MDR_like"/>
    <property type="match status" value="1"/>
</dbReference>
<dbReference type="Pfam" id="PF07690">
    <property type="entry name" value="MFS_1"/>
    <property type="match status" value="1"/>
</dbReference>
<dbReference type="PRINTS" id="PR01036">
    <property type="entry name" value="TCRTETB"/>
</dbReference>
<keyword evidence="2" id="KW-0813">Transport</keyword>
<dbReference type="PANTHER" id="PTHR42718:SF46">
    <property type="entry name" value="BLR6921 PROTEIN"/>
    <property type="match status" value="1"/>
</dbReference>
<evidence type="ECO:0000313" key="10">
    <source>
        <dbReference type="Proteomes" id="UP000002218"/>
    </source>
</evidence>
<accession>C8XAT0</accession>
<dbReference type="Gene3D" id="1.20.1250.20">
    <property type="entry name" value="MFS general substrate transporter like domains"/>
    <property type="match status" value="1"/>
</dbReference>
<evidence type="ECO:0000256" key="1">
    <source>
        <dbReference type="ARBA" id="ARBA00004651"/>
    </source>
</evidence>
<reference evidence="9 10" key="2">
    <citation type="journal article" date="2010" name="Stand. Genomic Sci.">
        <title>Complete genome sequence of Nakamurella multipartita type strain (Y-104).</title>
        <authorList>
            <person name="Tice H."/>
            <person name="Mayilraj S."/>
            <person name="Sims D."/>
            <person name="Lapidus A."/>
            <person name="Nolan M."/>
            <person name="Lucas S."/>
            <person name="Glavina Del Rio T."/>
            <person name="Copeland A."/>
            <person name="Cheng J.F."/>
            <person name="Meincke L."/>
            <person name="Bruce D."/>
            <person name="Goodwin L."/>
            <person name="Pitluck S."/>
            <person name="Ivanova N."/>
            <person name="Mavromatis K."/>
            <person name="Ovchinnikova G."/>
            <person name="Pati A."/>
            <person name="Chen A."/>
            <person name="Palaniappan K."/>
            <person name="Land M."/>
            <person name="Hauser L."/>
            <person name="Chang Y.J."/>
            <person name="Jeffries C.D."/>
            <person name="Detter J.C."/>
            <person name="Brettin T."/>
            <person name="Rohde M."/>
            <person name="Goker M."/>
            <person name="Bristow J."/>
            <person name="Eisen J.A."/>
            <person name="Markowitz V."/>
            <person name="Hugenholtz P."/>
            <person name="Kyrpides N.C."/>
            <person name="Klenk H.P."/>
            <person name="Chen F."/>
        </authorList>
    </citation>
    <scope>NUCLEOTIDE SEQUENCE [LARGE SCALE GENOMIC DNA]</scope>
    <source>
        <strain evidence="10">ATCC 700099 / DSM 44233 / CIP 104796 / JCM 9543 / NBRC 105858 / Y-104</strain>
    </source>
</reference>
<evidence type="ECO:0000256" key="3">
    <source>
        <dbReference type="ARBA" id="ARBA00022475"/>
    </source>
</evidence>
<feature type="transmembrane region" description="Helical" evidence="7">
    <location>
        <begin position="298"/>
        <end position="316"/>
    </location>
</feature>
<feature type="transmembrane region" description="Helical" evidence="7">
    <location>
        <begin position="398"/>
        <end position="416"/>
    </location>
</feature>
<dbReference type="PANTHER" id="PTHR42718">
    <property type="entry name" value="MAJOR FACILITATOR SUPERFAMILY MULTIDRUG TRANSPORTER MFSC"/>
    <property type="match status" value="1"/>
</dbReference>
<dbReference type="SUPFAM" id="SSF103473">
    <property type="entry name" value="MFS general substrate transporter"/>
    <property type="match status" value="1"/>
</dbReference>
<dbReference type="InterPro" id="IPR005829">
    <property type="entry name" value="Sugar_transporter_CS"/>
</dbReference>
<feature type="transmembrane region" description="Helical" evidence="7">
    <location>
        <begin position="328"/>
        <end position="348"/>
    </location>
</feature>
<name>C8XAT0_NAKMY</name>
<dbReference type="EMBL" id="CP001737">
    <property type="protein sequence ID" value="ACV79333.1"/>
    <property type="molecule type" value="Genomic_DNA"/>
</dbReference>
<dbReference type="NCBIfam" id="TIGR00711">
    <property type="entry name" value="efflux_EmrB"/>
    <property type="match status" value="1"/>
</dbReference>
<evidence type="ECO:0000313" key="9">
    <source>
        <dbReference type="EMBL" id="ACV79333.1"/>
    </source>
</evidence>
<feature type="transmembrane region" description="Helical" evidence="7">
    <location>
        <begin position="354"/>
        <end position="377"/>
    </location>
</feature>
<comment type="subcellular location">
    <subcellularLocation>
        <location evidence="1">Cell membrane</location>
        <topology evidence="1">Multi-pass membrane protein</topology>
    </subcellularLocation>
</comment>
<organism evidence="9 10">
    <name type="scientific">Nakamurella multipartita (strain ATCC 700099 / DSM 44233 / CIP 104796 / JCM 9543 / NBRC 105858 / Y-104)</name>
    <name type="common">Microsphaera multipartita</name>
    <dbReference type="NCBI Taxonomy" id="479431"/>
    <lineage>
        <taxon>Bacteria</taxon>
        <taxon>Bacillati</taxon>
        <taxon>Actinomycetota</taxon>
        <taxon>Actinomycetes</taxon>
        <taxon>Nakamurellales</taxon>
        <taxon>Nakamurellaceae</taxon>
        <taxon>Nakamurella</taxon>
    </lineage>
</organism>
<dbReference type="InterPro" id="IPR020846">
    <property type="entry name" value="MFS_dom"/>
</dbReference>
<reference evidence="10" key="1">
    <citation type="submission" date="2009-09" db="EMBL/GenBank/DDBJ databases">
        <title>The complete genome of Nakamurella multipartita DSM 44233.</title>
        <authorList>
            <consortium name="US DOE Joint Genome Institute (JGI-PGF)"/>
            <person name="Lucas S."/>
            <person name="Copeland A."/>
            <person name="Lapidus A."/>
            <person name="Glavina del Rio T."/>
            <person name="Dalin E."/>
            <person name="Tice H."/>
            <person name="Bruce D."/>
            <person name="Goodwin L."/>
            <person name="Pitluck S."/>
            <person name="Kyrpides N."/>
            <person name="Mavromatis K."/>
            <person name="Ivanova N."/>
            <person name="Ovchinnikova G."/>
            <person name="Sims D."/>
            <person name="Meincke L."/>
            <person name="Brettin T."/>
            <person name="Detter J.C."/>
            <person name="Han C."/>
            <person name="Larimer F."/>
            <person name="Land M."/>
            <person name="Hauser L."/>
            <person name="Markowitz V."/>
            <person name="Cheng J.-F."/>
            <person name="Hugenholtz P."/>
            <person name="Woyke T."/>
            <person name="Wu D."/>
            <person name="Klenk H.-P."/>
            <person name="Eisen J.A."/>
        </authorList>
    </citation>
    <scope>NUCLEOTIDE SEQUENCE [LARGE SCALE GENOMIC DNA]</scope>
    <source>
        <strain evidence="10">ATCC 700099 / DSM 44233 / CIP 104796 / JCM 9543 / NBRC 105858 / Y-104</strain>
    </source>
</reference>
<dbReference type="Gene3D" id="1.20.1720.10">
    <property type="entry name" value="Multidrug resistance protein D"/>
    <property type="match status" value="1"/>
</dbReference>
<dbReference type="GO" id="GO:0022857">
    <property type="term" value="F:transmembrane transporter activity"/>
    <property type="evidence" value="ECO:0007669"/>
    <property type="project" value="InterPro"/>
</dbReference>
<feature type="transmembrane region" description="Helical" evidence="7">
    <location>
        <begin position="131"/>
        <end position="154"/>
    </location>
</feature>
<protein>
    <submittedName>
        <fullName evidence="9">Drug resistance transporter, EmrB/QacA subfamily</fullName>
    </submittedName>
</protein>
<sequence precursor="true">MNRSRLTLLAVSLATFMSYLDNNIVNVAIPAIERDLHLTTSGMEWIVSSYILVFAGLLLAGGRLADVWGRKRVFLIGLSIFTVASLAAGLAGSVDVLVGARTVQGLGAALLTPTTLAIISATFAEGRPRAAAVGLWSAVGALALAVGPLLGGVLSEYLSWGWIFLVNVPVGVVTLVLGATVIAESRDATSPRRFDVPGMLTSSAALFALTFALIEGHDRGWTSPMILGCFAVAAALGVAFVLVERRSTEPMVAMSLFRERVFTGGIVALMMWAFGLFGIYFFTSLYLQGVLGFSPTEAGAAFVPMALLMAAGAVISERVSHRIGAGRVVPVAMLMMAAGIASVSLLGADAGFWSLMPAFAVIGIGGGLTVPLTASVLDAMPRGEAGVASGIFNASREVAGLLGITVIGAVLTARQATLLAAGQAPVDAFLGGYRTGLFLAAALVAAGAVAAFVGLRATARRAGARPVELPTEPAVLAG</sequence>